<organism evidence="2 3">
    <name type="scientific">Dentiscutata erythropus</name>
    <dbReference type="NCBI Taxonomy" id="1348616"/>
    <lineage>
        <taxon>Eukaryota</taxon>
        <taxon>Fungi</taxon>
        <taxon>Fungi incertae sedis</taxon>
        <taxon>Mucoromycota</taxon>
        <taxon>Glomeromycotina</taxon>
        <taxon>Glomeromycetes</taxon>
        <taxon>Diversisporales</taxon>
        <taxon>Gigasporaceae</taxon>
        <taxon>Dentiscutata</taxon>
    </lineage>
</organism>
<dbReference type="Proteomes" id="UP000789405">
    <property type="component" value="Unassembled WGS sequence"/>
</dbReference>
<feature type="compositionally biased region" description="Basic and acidic residues" evidence="1">
    <location>
        <begin position="10"/>
        <end position="21"/>
    </location>
</feature>
<gene>
    <name evidence="2" type="ORF">DERYTH_LOCUS5202</name>
</gene>
<protein>
    <submittedName>
        <fullName evidence="2">1459_t:CDS:1</fullName>
    </submittedName>
</protein>
<feature type="compositionally biased region" description="Basic residues" evidence="1">
    <location>
        <begin position="22"/>
        <end position="33"/>
    </location>
</feature>
<evidence type="ECO:0000313" key="2">
    <source>
        <dbReference type="EMBL" id="CAG8549636.1"/>
    </source>
</evidence>
<accession>A0A9N9FNC6</accession>
<proteinExistence type="predicted"/>
<dbReference type="AlphaFoldDB" id="A0A9N9FNC6"/>
<reference evidence="2" key="1">
    <citation type="submission" date="2021-06" db="EMBL/GenBank/DDBJ databases">
        <authorList>
            <person name="Kallberg Y."/>
            <person name="Tangrot J."/>
            <person name="Rosling A."/>
        </authorList>
    </citation>
    <scope>NUCLEOTIDE SEQUENCE</scope>
    <source>
        <strain evidence="2">MA453B</strain>
    </source>
</reference>
<dbReference type="OrthoDB" id="6624892at2759"/>
<keyword evidence="3" id="KW-1185">Reference proteome</keyword>
<dbReference type="EMBL" id="CAJVPY010002131">
    <property type="protein sequence ID" value="CAG8549636.1"/>
    <property type="molecule type" value="Genomic_DNA"/>
</dbReference>
<evidence type="ECO:0000313" key="3">
    <source>
        <dbReference type="Proteomes" id="UP000789405"/>
    </source>
</evidence>
<feature type="region of interest" description="Disordered" evidence="1">
    <location>
        <begin position="1"/>
        <end position="68"/>
    </location>
</feature>
<name>A0A9N9FNC6_9GLOM</name>
<evidence type="ECO:0000256" key="1">
    <source>
        <dbReference type="SAM" id="MobiDB-lite"/>
    </source>
</evidence>
<sequence length="159" mass="18251">MVETYAAPENPEKEPDDIRENRLKRKRQAKYRHYQKEQTDAGPSTRTRSKTSKASEVSSDTIAKTKKGKMDIKCEHCKALKWEGEKPGLCYINSEVILAPLLALLPAIYKLLTEKDPISKLPFVKQAIAYNQVFAFTSIDTKLDKKVANEKKRAYNYRI</sequence>
<comment type="caution">
    <text evidence="2">The sequence shown here is derived from an EMBL/GenBank/DDBJ whole genome shotgun (WGS) entry which is preliminary data.</text>
</comment>